<keyword evidence="9" id="KW-1185">Reference proteome</keyword>
<name>A0A8J5JPN5_HOMAM</name>
<comment type="caution">
    <text evidence="8">The sequence shown here is derived from an EMBL/GenBank/DDBJ whole genome shotgun (WGS) entry which is preliminary data.</text>
</comment>
<evidence type="ECO:0000313" key="9">
    <source>
        <dbReference type="Proteomes" id="UP000747542"/>
    </source>
</evidence>
<feature type="compositionally biased region" description="Low complexity" evidence="6">
    <location>
        <begin position="1"/>
        <end position="13"/>
    </location>
</feature>
<evidence type="ECO:0000256" key="5">
    <source>
        <dbReference type="ARBA" id="ARBA00023136"/>
    </source>
</evidence>
<keyword evidence="3 7" id="KW-0812">Transmembrane</keyword>
<feature type="transmembrane region" description="Helical" evidence="7">
    <location>
        <begin position="187"/>
        <end position="212"/>
    </location>
</feature>
<feature type="non-terminal residue" evidence="8">
    <location>
        <position position="360"/>
    </location>
</feature>
<evidence type="ECO:0000256" key="4">
    <source>
        <dbReference type="ARBA" id="ARBA00022989"/>
    </source>
</evidence>
<dbReference type="PANTHER" id="PTHR15876:SF8">
    <property type="entry name" value="TRANSMEMBRANE PROTEIN ADIPOCYTE-ASSOCIATED 1"/>
    <property type="match status" value="1"/>
</dbReference>
<dbReference type="GO" id="GO:0005886">
    <property type="term" value="C:plasma membrane"/>
    <property type="evidence" value="ECO:0007669"/>
    <property type="project" value="TreeGrafter"/>
</dbReference>
<keyword evidence="5 7" id="KW-0472">Membrane</keyword>
<dbReference type="GO" id="GO:0004930">
    <property type="term" value="F:G protein-coupled receptor activity"/>
    <property type="evidence" value="ECO:0007669"/>
    <property type="project" value="TreeGrafter"/>
</dbReference>
<feature type="transmembrane region" description="Helical" evidence="7">
    <location>
        <begin position="233"/>
        <end position="259"/>
    </location>
</feature>
<evidence type="ECO:0000256" key="2">
    <source>
        <dbReference type="ARBA" id="ARBA00010125"/>
    </source>
</evidence>
<comment type="subcellular location">
    <subcellularLocation>
        <location evidence="1">Membrane</location>
        <topology evidence="1">Multi-pass membrane protein</topology>
    </subcellularLocation>
</comment>
<evidence type="ECO:0000256" key="1">
    <source>
        <dbReference type="ARBA" id="ARBA00004141"/>
    </source>
</evidence>
<comment type="similarity">
    <text evidence="2">Belongs to the UPF0359 family.</text>
</comment>
<feature type="region of interest" description="Disordered" evidence="6">
    <location>
        <begin position="1"/>
        <end position="41"/>
    </location>
</feature>
<dbReference type="EMBL" id="JAHLQT010031743">
    <property type="protein sequence ID" value="KAG7159971.1"/>
    <property type="molecule type" value="Genomic_DNA"/>
</dbReference>
<sequence>LDPLTTGSPTITTPSPPPPPTTTTTTTTTTTAPDNTTTTQPPFEKDGFCKLILYMEIGDSRVRVWDLLLLLPTLLFLIGLLLKINSARPVACRAQPYICNILWPDLAQHIDICGKMCCVNDRVQLLPQETLPTSHLDNKTSIRRVLVVTSMIALPYSVVQGALEVLTPDHDFDVPSKDYELFGHGGSLFWLISSIFFTLIYSFILVLRLDWLRKLSFSSGCRSIGSGLYHVRMAAGLCLVNATTWTYFSLLAPLIYYTFISEFFGQKSREQVENIVFSYKSEDDDDTSSLPLPGTEFPQQNIYQSNSAPYSSLSEEVVGDGQTPVNPLYTASLQSPDSITGYSINSVDDITINAYNKHSE</sequence>
<feature type="transmembrane region" description="Helical" evidence="7">
    <location>
        <begin position="64"/>
        <end position="82"/>
    </location>
</feature>
<feature type="compositionally biased region" description="Low complexity" evidence="6">
    <location>
        <begin position="22"/>
        <end position="41"/>
    </location>
</feature>
<accession>A0A8J5JPN5</accession>
<evidence type="ECO:0000313" key="8">
    <source>
        <dbReference type="EMBL" id="KAG7159971.1"/>
    </source>
</evidence>
<dbReference type="PANTHER" id="PTHR15876">
    <property type="entry name" value="TRANSMEMBRANE PROTEIN ADIPOCYTE-ASSOCIATED 1"/>
    <property type="match status" value="1"/>
</dbReference>
<evidence type="ECO:0000256" key="3">
    <source>
        <dbReference type="ARBA" id="ARBA00022692"/>
    </source>
</evidence>
<dbReference type="Pfam" id="PF10160">
    <property type="entry name" value="Tmemb_40"/>
    <property type="match status" value="1"/>
</dbReference>
<organism evidence="8 9">
    <name type="scientific">Homarus americanus</name>
    <name type="common">American lobster</name>
    <dbReference type="NCBI Taxonomy" id="6706"/>
    <lineage>
        <taxon>Eukaryota</taxon>
        <taxon>Metazoa</taxon>
        <taxon>Ecdysozoa</taxon>
        <taxon>Arthropoda</taxon>
        <taxon>Crustacea</taxon>
        <taxon>Multicrustacea</taxon>
        <taxon>Malacostraca</taxon>
        <taxon>Eumalacostraca</taxon>
        <taxon>Eucarida</taxon>
        <taxon>Decapoda</taxon>
        <taxon>Pleocyemata</taxon>
        <taxon>Astacidea</taxon>
        <taxon>Nephropoidea</taxon>
        <taxon>Nephropidae</taxon>
        <taxon>Homarus</taxon>
    </lineage>
</organism>
<reference evidence="8" key="1">
    <citation type="journal article" date="2021" name="Sci. Adv.">
        <title>The American lobster genome reveals insights on longevity, neural, and immune adaptations.</title>
        <authorList>
            <person name="Polinski J.M."/>
            <person name="Zimin A.V."/>
            <person name="Clark K.F."/>
            <person name="Kohn A.B."/>
            <person name="Sadowski N."/>
            <person name="Timp W."/>
            <person name="Ptitsyn A."/>
            <person name="Khanna P."/>
            <person name="Romanova D.Y."/>
            <person name="Williams P."/>
            <person name="Greenwood S.J."/>
            <person name="Moroz L.L."/>
            <person name="Walt D.R."/>
            <person name="Bodnar A.G."/>
        </authorList>
    </citation>
    <scope>NUCLEOTIDE SEQUENCE</scope>
    <source>
        <strain evidence="8">GMGI-L3</strain>
    </source>
</reference>
<gene>
    <name evidence="8" type="primary">TPRA1-L</name>
    <name evidence="8" type="ORF">Hamer_G017413</name>
</gene>
<feature type="non-terminal residue" evidence="8">
    <location>
        <position position="1"/>
    </location>
</feature>
<dbReference type="AlphaFoldDB" id="A0A8J5JPN5"/>
<dbReference type="InterPro" id="IPR018781">
    <property type="entry name" value="TPRA1/CAND2/CAND8"/>
</dbReference>
<dbReference type="Proteomes" id="UP000747542">
    <property type="component" value="Unassembled WGS sequence"/>
</dbReference>
<keyword evidence="4 7" id="KW-1133">Transmembrane helix</keyword>
<evidence type="ECO:0000256" key="6">
    <source>
        <dbReference type="SAM" id="MobiDB-lite"/>
    </source>
</evidence>
<protein>
    <submittedName>
        <fullName evidence="8">Transmembrane protein adipocyte-associated 1-like</fullName>
    </submittedName>
</protein>
<proteinExistence type="inferred from homology"/>
<feature type="transmembrane region" description="Helical" evidence="7">
    <location>
        <begin position="145"/>
        <end position="167"/>
    </location>
</feature>
<evidence type="ECO:0000256" key="7">
    <source>
        <dbReference type="SAM" id="Phobius"/>
    </source>
</evidence>